<gene>
    <name evidence="2" type="ORF">DEIGR_320132</name>
</gene>
<dbReference type="EMBL" id="BCMS01000004">
    <property type="protein sequence ID" value="GAQ23718.1"/>
    <property type="molecule type" value="Genomic_DNA"/>
</dbReference>
<dbReference type="Gene3D" id="3.40.50.410">
    <property type="entry name" value="von Willebrand factor, type A domain"/>
    <property type="match status" value="1"/>
</dbReference>
<evidence type="ECO:0008006" key="4">
    <source>
        <dbReference type="Google" id="ProtNLM"/>
    </source>
</evidence>
<organism evidence="2 3">
    <name type="scientific">Deinococcus grandis</name>
    <dbReference type="NCBI Taxonomy" id="57498"/>
    <lineage>
        <taxon>Bacteria</taxon>
        <taxon>Thermotogati</taxon>
        <taxon>Deinococcota</taxon>
        <taxon>Deinococci</taxon>
        <taxon>Deinococcales</taxon>
        <taxon>Deinococcaceae</taxon>
        <taxon>Deinococcus</taxon>
    </lineage>
</organism>
<proteinExistence type="predicted"/>
<feature type="compositionally biased region" description="Basic and acidic residues" evidence="1">
    <location>
        <begin position="301"/>
        <end position="317"/>
    </location>
</feature>
<dbReference type="SUPFAM" id="SSF53300">
    <property type="entry name" value="vWA-like"/>
    <property type="match status" value="1"/>
</dbReference>
<accession>A0A100HN01</accession>
<feature type="region of interest" description="Disordered" evidence="1">
    <location>
        <begin position="291"/>
        <end position="317"/>
    </location>
</feature>
<protein>
    <recommendedName>
        <fullName evidence="4">VWFA domain-containing protein</fullName>
    </recommendedName>
</protein>
<dbReference type="AlphaFoldDB" id="A0A100HN01"/>
<dbReference type="InterPro" id="IPR036465">
    <property type="entry name" value="vWFA_dom_sf"/>
</dbReference>
<reference evidence="3" key="1">
    <citation type="submission" date="2015-11" db="EMBL/GenBank/DDBJ databases">
        <title>Draft Genome Sequence of the Radioresistant Bacterium Deinococcus grandis, Isolated from Freshwater Fish in Japan.</title>
        <authorList>
            <person name="Satoh K."/>
            <person name="Onodera T."/>
            <person name="Omoso K."/>
            <person name="Takeda-Yano K."/>
            <person name="Katayama T."/>
            <person name="Oono Y."/>
            <person name="Narumi I."/>
        </authorList>
    </citation>
    <scope>NUCLEOTIDE SEQUENCE [LARGE SCALE GENOMIC DNA]</scope>
    <source>
        <strain evidence="3">ATCC 43672</strain>
    </source>
</reference>
<dbReference type="Proteomes" id="UP000056209">
    <property type="component" value="Unassembled WGS sequence"/>
</dbReference>
<evidence type="ECO:0000313" key="3">
    <source>
        <dbReference type="Proteomes" id="UP000056209"/>
    </source>
</evidence>
<dbReference type="CDD" id="cd00198">
    <property type="entry name" value="vWFA"/>
    <property type="match status" value="1"/>
</dbReference>
<feature type="compositionally biased region" description="Basic and acidic residues" evidence="1">
    <location>
        <begin position="256"/>
        <end position="265"/>
    </location>
</feature>
<feature type="region of interest" description="Disordered" evidence="1">
    <location>
        <begin position="228"/>
        <end position="272"/>
    </location>
</feature>
<dbReference type="RefSeq" id="WP_058979769.1">
    <property type="nucleotide sequence ID" value="NZ_BCMS01000004.1"/>
</dbReference>
<name>A0A100HN01_9DEIO</name>
<sequence>MTQQKWWQTRRIQKWAWDAWRYYSWRPTYRLTLTPSEPSAYVDMVNHVVVCNPEYPYPPLHLARHVRGLPADLHEFQQTYLESLIAHEAGHTHHSGLLPAGLHGQLVNMLEDERMERLTAVDFPHLTALFQLAADVDAAHAIEQGGLGGDVLRGCLLHRFTCHHPIWSFTPDQADAGLWPEVKAIVEEAWVAPTYDAVVDAARRILQILNLPEQAPEREEFRFFLDGGGQALLPQTPGPSLQGSAAGDGPGQLHGAEPRPIKPEVDPQVTPRAEHLQAQVQGEARRLAAALCPPALPDRTQPSRDRGRYRYDRHETGSERPFDLKVGVKRPGPAHLRLAIDVSSSMNYQDRLAHARRMAFILTLAAQQSGTPILATAFADDAQPLIQTSTLPTAALNAVADLQAYGNTRLAPALQGLWSPVLPGRSITVILSDGALMERDYTQCAQLRARHDGLVVPILLDVQPDVAAAYERAFGPCVLMSDPAQLTTHVLTFLRTLLR</sequence>
<evidence type="ECO:0000256" key="1">
    <source>
        <dbReference type="SAM" id="MobiDB-lite"/>
    </source>
</evidence>
<keyword evidence="3" id="KW-1185">Reference proteome</keyword>
<comment type="caution">
    <text evidence="2">The sequence shown here is derived from an EMBL/GenBank/DDBJ whole genome shotgun (WGS) entry which is preliminary data.</text>
</comment>
<evidence type="ECO:0000313" key="2">
    <source>
        <dbReference type="EMBL" id="GAQ23718.1"/>
    </source>
</evidence>